<sequence>MQVNSEYFEAMSGENGNGTFINYFIAVIKHAPKNHKEHVYFKLIIALIENLIEYTSTENVALFTLVFLDDWQLAVSRI</sequence>
<evidence type="ECO:0000313" key="2">
    <source>
        <dbReference type="Proteomes" id="UP001059912"/>
    </source>
</evidence>
<reference evidence="1" key="1">
    <citation type="submission" date="2020-03" db="EMBL/GenBank/DDBJ databases">
        <title>Five strains of Vibrio campbellii isolated from Mariana Trench.</title>
        <authorList>
            <person name="Liang J."/>
            <person name="Zhang X.-H."/>
        </authorList>
    </citation>
    <scope>NUCLEOTIDE SEQUENCE</scope>
    <source>
        <strain evidence="1">LJC013</strain>
    </source>
</reference>
<gene>
    <name evidence="1" type="ORF">HB762_23170</name>
</gene>
<keyword evidence="2" id="KW-1185">Reference proteome</keyword>
<proteinExistence type="predicted"/>
<accession>A0ABY5IKP9</accession>
<organism evidence="1 2">
    <name type="scientific">Vibrio campbellii</name>
    <dbReference type="NCBI Taxonomy" id="680"/>
    <lineage>
        <taxon>Bacteria</taxon>
        <taxon>Pseudomonadati</taxon>
        <taxon>Pseudomonadota</taxon>
        <taxon>Gammaproteobacteria</taxon>
        <taxon>Vibrionales</taxon>
        <taxon>Vibrionaceae</taxon>
        <taxon>Vibrio</taxon>
    </lineage>
</organism>
<dbReference type="EMBL" id="CP050471">
    <property type="protein sequence ID" value="UTZ34125.1"/>
    <property type="molecule type" value="Genomic_DNA"/>
</dbReference>
<dbReference type="RefSeq" id="WP_255902506.1">
    <property type="nucleotide sequence ID" value="NZ_CP050465.1"/>
</dbReference>
<protein>
    <submittedName>
        <fullName evidence="1">Uncharacterized protein</fullName>
    </submittedName>
</protein>
<name>A0ABY5IKP9_9VIBR</name>
<dbReference type="Proteomes" id="UP001059912">
    <property type="component" value="Chromosome 2"/>
</dbReference>
<evidence type="ECO:0000313" key="1">
    <source>
        <dbReference type="EMBL" id="UTZ34125.1"/>
    </source>
</evidence>